<sequence>MVADNQTTSPSQRLGGGQNVGTQRTPVGTTAIGAASPSAASRLDEGKNVGTQRVVGGGGSSRTALAAGAARRFGGGKNVGTQRGAGASPKQEGESEGLPKLGGVAWWLLLGLMILSDIGSVISNLLVTAGIGLAGAVVTAPIGIPLVVVGWIAGVLISFNAFMFSMGYYLFNEVPLMGVRKLATMGVSAIIELIPWVNILPMLTISFLIITITENVKRGHGILGGVVGKVATKALSKAGPVGVVAGKVLSKA</sequence>
<keyword evidence="2" id="KW-1133">Transmembrane helix</keyword>
<dbReference type="EMBL" id="MHLL01000016">
    <property type="protein sequence ID" value="OGZ09736.1"/>
    <property type="molecule type" value="Genomic_DNA"/>
</dbReference>
<name>A0A1G2D7Z1_9BACT</name>
<gene>
    <name evidence="3" type="ORF">A3D65_05410</name>
</gene>
<dbReference type="AlphaFoldDB" id="A0A1G2D7Z1"/>
<protein>
    <submittedName>
        <fullName evidence="3">Uncharacterized protein</fullName>
    </submittedName>
</protein>
<feature type="transmembrane region" description="Helical" evidence="2">
    <location>
        <begin position="183"/>
        <end position="210"/>
    </location>
</feature>
<evidence type="ECO:0000256" key="1">
    <source>
        <dbReference type="SAM" id="MobiDB-lite"/>
    </source>
</evidence>
<organism evidence="3 4">
    <name type="scientific">Candidatus Lloydbacteria bacterium RIFCSPHIGHO2_02_FULL_50_13</name>
    <dbReference type="NCBI Taxonomy" id="1798661"/>
    <lineage>
        <taxon>Bacteria</taxon>
        <taxon>Candidatus Lloydiibacteriota</taxon>
    </lineage>
</organism>
<dbReference type="Proteomes" id="UP000177996">
    <property type="component" value="Unassembled WGS sequence"/>
</dbReference>
<dbReference type="STRING" id="1798661.A3D65_05410"/>
<reference evidence="3 4" key="1">
    <citation type="journal article" date="2016" name="Nat. Commun.">
        <title>Thousands of microbial genomes shed light on interconnected biogeochemical processes in an aquifer system.</title>
        <authorList>
            <person name="Anantharaman K."/>
            <person name="Brown C.T."/>
            <person name="Hug L.A."/>
            <person name="Sharon I."/>
            <person name="Castelle C.J."/>
            <person name="Probst A.J."/>
            <person name="Thomas B.C."/>
            <person name="Singh A."/>
            <person name="Wilkins M.J."/>
            <person name="Karaoz U."/>
            <person name="Brodie E.L."/>
            <person name="Williams K.H."/>
            <person name="Hubbard S.S."/>
            <person name="Banfield J.F."/>
        </authorList>
    </citation>
    <scope>NUCLEOTIDE SEQUENCE [LARGE SCALE GENOMIC DNA]</scope>
</reference>
<feature type="region of interest" description="Disordered" evidence="1">
    <location>
        <begin position="73"/>
        <end position="97"/>
    </location>
</feature>
<evidence type="ECO:0000313" key="3">
    <source>
        <dbReference type="EMBL" id="OGZ09736.1"/>
    </source>
</evidence>
<feature type="transmembrane region" description="Helical" evidence="2">
    <location>
        <begin position="146"/>
        <end position="171"/>
    </location>
</feature>
<proteinExistence type="predicted"/>
<evidence type="ECO:0000313" key="4">
    <source>
        <dbReference type="Proteomes" id="UP000177996"/>
    </source>
</evidence>
<comment type="caution">
    <text evidence="3">The sequence shown here is derived from an EMBL/GenBank/DDBJ whole genome shotgun (WGS) entry which is preliminary data.</text>
</comment>
<keyword evidence="2" id="KW-0812">Transmembrane</keyword>
<feature type="region of interest" description="Disordered" evidence="1">
    <location>
        <begin position="1"/>
        <end position="60"/>
    </location>
</feature>
<keyword evidence="2" id="KW-0472">Membrane</keyword>
<accession>A0A1G2D7Z1</accession>
<feature type="compositionally biased region" description="Polar residues" evidence="1">
    <location>
        <begin position="1"/>
        <end position="12"/>
    </location>
</feature>
<evidence type="ECO:0000256" key="2">
    <source>
        <dbReference type="SAM" id="Phobius"/>
    </source>
</evidence>
<feature type="transmembrane region" description="Helical" evidence="2">
    <location>
        <begin position="104"/>
        <end position="134"/>
    </location>
</feature>